<keyword evidence="2" id="KW-0732">Signal</keyword>
<feature type="chain" id="PRO_5045984018" description="NAD(P)-binding protein" evidence="2">
    <location>
        <begin position="21"/>
        <end position="338"/>
    </location>
</feature>
<sequence length="338" mass="36618">MIVAVVVSLVLVSSILVAAAISSRRKKPNFISSFSGKHVFITGASSGIGLSLSKQFLSEGAFVTLVARNSGRLEDAAKFLLKEVQCSSDQFRTKIADVGDYAVIRRVIEEAFAWRPIDVLICNAGLLRTAYFEDLKLQDINDLMQTNVIGSVYPVHAALPSLKQRSRTHPICIVFVASLASLIWLYGASVYTGSKRAVKGIAETLALELIPFTNIRVNLVCPGTTESPMLDSVCTEGELSEGILAASAYDRKEAQTADEVAEITIAGIKQGTFLITTTPYVGPMATVLSRGIIPEDSLLGNCVEAVAFVVLRLITFLTAASFKRRLVDIHRKYNKNEA</sequence>
<evidence type="ECO:0000313" key="4">
    <source>
        <dbReference type="Proteomes" id="UP001497512"/>
    </source>
</evidence>
<dbReference type="EMBL" id="OZ019902">
    <property type="protein sequence ID" value="CAK9193994.1"/>
    <property type="molecule type" value="Genomic_DNA"/>
</dbReference>
<keyword evidence="4" id="KW-1185">Reference proteome</keyword>
<dbReference type="InterPro" id="IPR002347">
    <property type="entry name" value="SDR_fam"/>
</dbReference>
<dbReference type="InterPro" id="IPR036291">
    <property type="entry name" value="NAD(P)-bd_dom_sf"/>
</dbReference>
<gene>
    <name evidence="3" type="ORF">CSSPTR1EN2_LOCUS2304</name>
</gene>
<keyword evidence="1" id="KW-0472">Membrane</keyword>
<dbReference type="PANTHER" id="PTHR43550:SF12">
    <property type="entry name" value="3-DEHYDROSPHINGANINE REDUCTASE"/>
    <property type="match status" value="1"/>
</dbReference>
<dbReference type="Proteomes" id="UP001497512">
    <property type="component" value="Chromosome 10"/>
</dbReference>
<proteinExistence type="predicted"/>
<protein>
    <recommendedName>
        <fullName evidence="5">NAD(P)-binding protein</fullName>
    </recommendedName>
</protein>
<organism evidence="3 4">
    <name type="scientific">Sphagnum troendelagicum</name>
    <dbReference type="NCBI Taxonomy" id="128251"/>
    <lineage>
        <taxon>Eukaryota</taxon>
        <taxon>Viridiplantae</taxon>
        <taxon>Streptophyta</taxon>
        <taxon>Embryophyta</taxon>
        <taxon>Bryophyta</taxon>
        <taxon>Sphagnophytina</taxon>
        <taxon>Sphagnopsida</taxon>
        <taxon>Sphagnales</taxon>
        <taxon>Sphagnaceae</taxon>
        <taxon>Sphagnum</taxon>
    </lineage>
</organism>
<accession>A0ABP0TDP0</accession>
<dbReference type="PRINTS" id="PR00081">
    <property type="entry name" value="GDHRDH"/>
</dbReference>
<evidence type="ECO:0000313" key="3">
    <source>
        <dbReference type="EMBL" id="CAK9193994.1"/>
    </source>
</evidence>
<feature type="signal peptide" evidence="2">
    <location>
        <begin position="1"/>
        <end position="20"/>
    </location>
</feature>
<keyword evidence="1" id="KW-1133">Transmembrane helix</keyword>
<feature type="transmembrane region" description="Helical" evidence="1">
    <location>
        <begin position="168"/>
        <end position="186"/>
    </location>
</feature>
<evidence type="ECO:0008006" key="5">
    <source>
        <dbReference type="Google" id="ProtNLM"/>
    </source>
</evidence>
<name>A0ABP0TDP0_9BRYO</name>
<reference evidence="3" key="1">
    <citation type="submission" date="2024-02" db="EMBL/GenBank/DDBJ databases">
        <authorList>
            <consortium name="ELIXIR-Norway"/>
            <consortium name="Elixir Norway"/>
        </authorList>
    </citation>
    <scope>NUCLEOTIDE SEQUENCE</scope>
</reference>
<dbReference type="PROSITE" id="PS00061">
    <property type="entry name" value="ADH_SHORT"/>
    <property type="match status" value="1"/>
</dbReference>
<keyword evidence="1" id="KW-0812">Transmembrane</keyword>
<evidence type="ECO:0000256" key="1">
    <source>
        <dbReference type="SAM" id="Phobius"/>
    </source>
</evidence>
<evidence type="ECO:0000256" key="2">
    <source>
        <dbReference type="SAM" id="SignalP"/>
    </source>
</evidence>
<dbReference type="SUPFAM" id="SSF51735">
    <property type="entry name" value="NAD(P)-binding Rossmann-fold domains"/>
    <property type="match status" value="1"/>
</dbReference>
<dbReference type="Gene3D" id="3.40.50.720">
    <property type="entry name" value="NAD(P)-binding Rossmann-like Domain"/>
    <property type="match status" value="1"/>
</dbReference>
<dbReference type="PANTHER" id="PTHR43550">
    <property type="entry name" value="3-KETODIHYDROSPHINGOSINE REDUCTASE"/>
    <property type="match status" value="1"/>
</dbReference>
<dbReference type="InterPro" id="IPR020904">
    <property type="entry name" value="Sc_DH/Rdtase_CS"/>
</dbReference>
<dbReference type="Pfam" id="PF00106">
    <property type="entry name" value="adh_short"/>
    <property type="match status" value="1"/>
</dbReference>